<protein>
    <recommendedName>
        <fullName evidence="5">6-phosphogluconolactonase</fullName>
    </recommendedName>
</protein>
<dbReference type="Gene3D" id="2.130.10.10">
    <property type="entry name" value="YVTN repeat-like/Quinoprotein amine dehydrogenase"/>
    <property type="match status" value="1"/>
</dbReference>
<dbReference type="InterPro" id="IPR050282">
    <property type="entry name" value="Cycloisomerase_2"/>
</dbReference>
<dbReference type="InterPro" id="IPR015943">
    <property type="entry name" value="WD40/YVTN_repeat-like_dom_sf"/>
</dbReference>
<dbReference type="eggNOG" id="COG2706">
    <property type="taxonomic scope" value="Bacteria"/>
</dbReference>
<proteinExistence type="inferred from homology"/>
<evidence type="ECO:0000256" key="2">
    <source>
        <dbReference type="ARBA" id="ARBA00022526"/>
    </source>
</evidence>
<dbReference type="GO" id="GO:0006006">
    <property type="term" value="P:glucose metabolic process"/>
    <property type="evidence" value="ECO:0007669"/>
    <property type="project" value="UniProtKB-KW"/>
</dbReference>
<keyword evidence="2" id="KW-0313">Glucose metabolism</keyword>
<dbReference type="PANTHER" id="PTHR30344">
    <property type="entry name" value="6-PHOSPHOGLUCONOLACTONASE-RELATED"/>
    <property type="match status" value="1"/>
</dbReference>
<evidence type="ECO:0000313" key="4">
    <source>
        <dbReference type="Proteomes" id="UP000001635"/>
    </source>
</evidence>
<dbReference type="PANTHER" id="PTHR30344:SF1">
    <property type="entry name" value="6-PHOSPHOGLUCONOLACTONASE"/>
    <property type="match status" value="1"/>
</dbReference>
<organism evidence="3 4">
    <name type="scientific">Cyclobacterium marinum (strain ATCC 25205 / DSM 745 / LMG 13164 / NCIMB 1802)</name>
    <name type="common">Flectobacillus marinus</name>
    <dbReference type="NCBI Taxonomy" id="880070"/>
    <lineage>
        <taxon>Bacteria</taxon>
        <taxon>Pseudomonadati</taxon>
        <taxon>Bacteroidota</taxon>
        <taxon>Cytophagia</taxon>
        <taxon>Cytophagales</taxon>
        <taxon>Cyclobacteriaceae</taxon>
        <taxon>Cyclobacterium</taxon>
    </lineage>
</organism>
<dbReference type="KEGG" id="cmr:Cycma_2862"/>
<reference evidence="4" key="1">
    <citation type="submission" date="2011-07" db="EMBL/GenBank/DDBJ databases">
        <title>The complete genome of Cyclobacterium marinum DSM 745.</title>
        <authorList>
            <person name="Lucas S."/>
            <person name="Han J."/>
            <person name="Lapidus A."/>
            <person name="Bruce D."/>
            <person name="Goodwin L."/>
            <person name="Pitluck S."/>
            <person name="Peters L."/>
            <person name="Kyrpides N."/>
            <person name="Mavromatis K."/>
            <person name="Ivanova N."/>
            <person name="Ovchinnikova G."/>
            <person name="Chertkov O."/>
            <person name="Detter J.C."/>
            <person name="Tapia R."/>
            <person name="Han C."/>
            <person name="Land M."/>
            <person name="Hauser L."/>
            <person name="Markowitz V."/>
            <person name="Cheng J.-F."/>
            <person name="Hugenholtz P."/>
            <person name="Woyke T."/>
            <person name="Wu D."/>
            <person name="Tindall B."/>
            <person name="Schuetze A."/>
            <person name="Brambilla E."/>
            <person name="Klenk H.-P."/>
            <person name="Eisen J.A."/>
        </authorList>
    </citation>
    <scope>NUCLEOTIDE SEQUENCE [LARGE SCALE GENOMIC DNA]</scope>
    <source>
        <strain evidence="4">ATCC 25205 / DSM 745 / LMG 13164 / NCIMB 1802</strain>
    </source>
</reference>
<sequence length="375" mass="40761">MIFMACGTASNDNKTENKTNEEASSSAHLFLLGTYTNSPDQGIHLMAFHPNEGKIQTISTAAAVENPSFVIANKAQDLVYAVEENGGKEGGKITSFNLINGKLQKLNSVKASAKSPCYITLDPSESFAVTANYSSGDFSVIPIAENGEVKPVTQVIAHTGSSVVTNRQKEPHVHAAIFHPIDGNLFIADLGTDEVVVYEFDNSLEKPVNPEPIYRLKVAPGAGPRHMVFNSKGDKLYLIHEISAEIGVYSYDQGELKHQATHSLIAEGFEGKVGAAEVRLSPDGKFLYASNRGEANEIIAFKIKENGDLTHVQTVSSMGKAPRNFNITNDGKYLLAGNQDSNTILSFERNLDSGELKPMDTKFEIHKPVYINFLP</sequence>
<gene>
    <name evidence="3" type="ordered locus">Cycma_2862</name>
</gene>
<dbReference type="SUPFAM" id="SSF51004">
    <property type="entry name" value="C-terminal (heme d1) domain of cytochrome cd1-nitrite reductase"/>
    <property type="match status" value="1"/>
</dbReference>
<dbReference type="Pfam" id="PF10282">
    <property type="entry name" value="Lactonase"/>
    <property type="match status" value="1"/>
</dbReference>
<accession>G0J2L7</accession>
<dbReference type="InterPro" id="IPR011048">
    <property type="entry name" value="Haem_d1_sf"/>
</dbReference>
<evidence type="ECO:0008006" key="5">
    <source>
        <dbReference type="Google" id="ProtNLM"/>
    </source>
</evidence>
<dbReference type="AlphaFoldDB" id="G0J2L7"/>
<comment type="similarity">
    <text evidence="1">Belongs to the cycloisomerase 2 family.</text>
</comment>
<keyword evidence="2" id="KW-0119">Carbohydrate metabolism</keyword>
<dbReference type="InterPro" id="IPR019405">
    <property type="entry name" value="Lactonase_7-beta_prop"/>
</dbReference>
<name>G0J2L7_CYCMS</name>
<dbReference type="EMBL" id="CP002955">
    <property type="protein sequence ID" value="AEL26600.1"/>
    <property type="molecule type" value="Genomic_DNA"/>
</dbReference>
<evidence type="ECO:0000313" key="3">
    <source>
        <dbReference type="EMBL" id="AEL26600.1"/>
    </source>
</evidence>
<dbReference type="STRING" id="880070.Cycma_2862"/>
<dbReference type="Proteomes" id="UP000001635">
    <property type="component" value="Chromosome"/>
</dbReference>
<keyword evidence="4" id="KW-1185">Reference proteome</keyword>
<dbReference type="GO" id="GO:0017057">
    <property type="term" value="F:6-phosphogluconolactonase activity"/>
    <property type="evidence" value="ECO:0007669"/>
    <property type="project" value="TreeGrafter"/>
</dbReference>
<dbReference type="HOGENOM" id="CLU_038716_3_0_10"/>
<evidence type="ECO:0000256" key="1">
    <source>
        <dbReference type="ARBA" id="ARBA00005564"/>
    </source>
</evidence>